<protein>
    <recommendedName>
        <fullName evidence="4">Integral membrane protein</fullName>
    </recommendedName>
</protein>
<feature type="transmembrane region" description="Helical" evidence="1">
    <location>
        <begin position="250"/>
        <end position="274"/>
    </location>
</feature>
<keyword evidence="1" id="KW-0472">Membrane</keyword>
<keyword evidence="3" id="KW-1185">Reference proteome</keyword>
<evidence type="ECO:0000313" key="3">
    <source>
        <dbReference type="Proteomes" id="UP000756387"/>
    </source>
</evidence>
<feature type="transmembrane region" description="Helical" evidence="1">
    <location>
        <begin position="175"/>
        <end position="194"/>
    </location>
</feature>
<dbReference type="RefSeq" id="WP_193637180.1">
    <property type="nucleotide sequence ID" value="NZ_JADCSA010000003.1"/>
</dbReference>
<evidence type="ECO:0008006" key="4">
    <source>
        <dbReference type="Google" id="ProtNLM"/>
    </source>
</evidence>
<keyword evidence="1" id="KW-1133">Transmembrane helix</keyword>
<reference evidence="2 3" key="1">
    <citation type="submission" date="2020-10" db="EMBL/GenBank/DDBJ databases">
        <title>Nocardioides sp. isolated from sludge.</title>
        <authorList>
            <person name="Zhang X."/>
        </authorList>
    </citation>
    <scope>NUCLEOTIDE SEQUENCE [LARGE SCALE GENOMIC DNA]</scope>
    <source>
        <strain evidence="2 3">Y6</strain>
    </source>
</reference>
<organism evidence="2 3">
    <name type="scientific">Nocardioides malaquae</name>
    <dbReference type="NCBI Taxonomy" id="2773426"/>
    <lineage>
        <taxon>Bacteria</taxon>
        <taxon>Bacillati</taxon>
        <taxon>Actinomycetota</taxon>
        <taxon>Actinomycetes</taxon>
        <taxon>Propionibacteriales</taxon>
        <taxon>Nocardioidaceae</taxon>
        <taxon>Nocardioides</taxon>
    </lineage>
</organism>
<evidence type="ECO:0000313" key="2">
    <source>
        <dbReference type="EMBL" id="MBE7323860.1"/>
    </source>
</evidence>
<keyword evidence="1" id="KW-0812">Transmembrane</keyword>
<dbReference type="Proteomes" id="UP000756387">
    <property type="component" value="Unassembled WGS sequence"/>
</dbReference>
<accession>A0ABR9RQL3</accession>
<dbReference type="EMBL" id="JADCSA010000003">
    <property type="protein sequence ID" value="MBE7323860.1"/>
    <property type="molecule type" value="Genomic_DNA"/>
</dbReference>
<feature type="transmembrane region" description="Helical" evidence="1">
    <location>
        <begin position="201"/>
        <end position="219"/>
    </location>
</feature>
<comment type="caution">
    <text evidence="2">The sequence shown here is derived from an EMBL/GenBank/DDBJ whole genome shotgun (WGS) entry which is preliminary data.</text>
</comment>
<evidence type="ECO:0000256" key="1">
    <source>
        <dbReference type="SAM" id="Phobius"/>
    </source>
</evidence>
<proteinExistence type="predicted"/>
<sequence>MRGVASALLLVVGLVLVGAGVPMAWTERHVLDTARWTQAVAPLIDEPEVQRDVAAGLVAPLVEQLDAGDVAESLLLAVAQDVVATDGFARVWRPTVRISHEHAVEGLRGEGTGLNLAEDGVALDRTALVEALKPRLAEAGVPFAEQIRAGEGTIVLAEGPQVTRAVEVARFVDRVGDRALVGGAAALVLAVLLARRRFRTLTLAGLGVAAVAGLLWLVLGLGGEGTGLLSEVGRQRGTAVLLWEALSASLAQMVVATAVVGGLGALVGVVGGSVHRMREHGRTRRTT</sequence>
<gene>
    <name evidence="2" type="ORF">IEQ44_04250</name>
</gene>
<name>A0ABR9RQL3_9ACTN</name>